<dbReference type="GO" id="GO:0006139">
    <property type="term" value="P:nucleobase-containing compound metabolic process"/>
    <property type="evidence" value="ECO:0007669"/>
    <property type="project" value="InterPro"/>
</dbReference>
<dbReference type="Proteomes" id="UP000318709">
    <property type="component" value="Chromosome"/>
</dbReference>
<dbReference type="PROSITE" id="PS51193">
    <property type="entry name" value="HELICASE_ATP_BIND_2"/>
    <property type="match status" value="1"/>
</dbReference>
<evidence type="ECO:0000256" key="1">
    <source>
        <dbReference type="ARBA" id="ARBA00022741"/>
    </source>
</evidence>
<dbReference type="Pfam" id="PF13307">
    <property type="entry name" value="Helicase_C_2"/>
    <property type="match status" value="1"/>
</dbReference>
<dbReference type="SUPFAM" id="SSF52540">
    <property type="entry name" value="P-loop containing nucleoside triphosphate hydrolases"/>
    <property type="match status" value="1"/>
</dbReference>
<dbReference type="InterPro" id="IPR045028">
    <property type="entry name" value="DinG/Rad3-like"/>
</dbReference>
<dbReference type="GO" id="GO:0016818">
    <property type="term" value="F:hydrolase activity, acting on acid anhydrides, in phosphorus-containing anhydrides"/>
    <property type="evidence" value="ECO:0007669"/>
    <property type="project" value="InterPro"/>
</dbReference>
<dbReference type="InterPro" id="IPR014013">
    <property type="entry name" value="Helic_SF1/SF2_ATP-bd_DinG/Rad3"/>
</dbReference>
<dbReference type="SMART" id="SM00491">
    <property type="entry name" value="HELICc2"/>
    <property type="match status" value="1"/>
</dbReference>
<dbReference type="GO" id="GO:0003678">
    <property type="term" value="F:DNA helicase activity"/>
    <property type="evidence" value="ECO:0007669"/>
    <property type="project" value="TreeGrafter"/>
</dbReference>
<evidence type="ECO:0000256" key="5">
    <source>
        <dbReference type="SAM" id="MobiDB-lite"/>
    </source>
</evidence>
<dbReference type="GO" id="GO:0005524">
    <property type="term" value="F:ATP binding"/>
    <property type="evidence" value="ECO:0007669"/>
    <property type="project" value="UniProtKB-KW"/>
</dbReference>
<keyword evidence="3" id="KW-0067">ATP-binding</keyword>
<evidence type="ECO:0000313" key="8">
    <source>
        <dbReference type="Proteomes" id="UP000318709"/>
    </source>
</evidence>
<gene>
    <name evidence="7" type="ORF">E3E12_06755</name>
</gene>
<keyword evidence="7" id="KW-0347">Helicase</keyword>
<keyword evidence="2" id="KW-0378">Hydrolase</keyword>
<reference evidence="7 8" key="1">
    <citation type="submission" date="2019-03" db="EMBL/GenBank/DDBJ databases">
        <title>The complete genome sequence of Swingsia_sp. F3b2 LMG30590(T).</title>
        <authorList>
            <person name="Chua K.-O."/>
            <person name="Chan K.-G."/>
            <person name="See-Too W.-S."/>
        </authorList>
    </citation>
    <scope>NUCLEOTIDE SEQUENCE [LARGE SCALE GENOMIC DNA]</scope>
    <source>
        <strain evidence="7 8">F3b2</strain>
    </source>
</reference>
<dbReference type="AlphaFoldDB" id="A0A4Y6UC01"/>
<proteinExistence type="inferred from homology"/>
<feature type="region of interest" description="Disordered" evidence="5">
    <location>
        <begin position="650"/>
        <end position="681"/>
    </location>
</feature>
<dbReference type="EMBL" id="CP038231">
    <property type="protein sequence ID" value="QDH14460.1"/>
    <property type="molecule type" value="Genomic_DNA"/>
</dbReference>
<sequence>MKRQCALGALEGLPALVAGHAGAALLTADGEVVEGPSSTINPLLRTMTPPVLLHGPATLRMLGLPPEPQPVPWLDVLELFLLVRPGQSPAPTAQALAAMLGVGGAAGPEGLLELAATLLGEALQLALDPQRGPIFQDCLRQLDQAGWSWGPVLADLLMQATSLGVTLPQPARPGSALAVADRLPEWEDEPPRPVPGTQPLLPGEATKRLAKMRGPGFEPRPGQEAYAELAAHAFSERPSPEGPALVLAEAGTGTGKTLGYLAPASLWAARNSGTVWISTFTRHLQGQVAAELARLYPDKAERQRKVVVRKGRENYFCLLNFTEIAQALQARQPNQQGSLMVALVLLARWAESGTEGDLHGGDLPGWFSELFRPAWVRTMADRRGECLHSACPFYQCCFIEHSVRRARQAELVIANHALTLNLAFWQAQGEAYGMDENGSPTRYVFDEAHHLAQAADSVFGLLFSGVEAYELRRWLLGREQGRARGRGLRQRMETILQAVPEAAAPLNALLLAAQATLPLPGWQERLAQILAPEEPAPGPATVLATGETDPGNPATPLAESLPLPGVDGGMAVNNPAETVLHALARQLLLREASQKPGKGQGDHGQDSQCELHPATDELARVAPWLAEELSTLLAHVNRLLAVLGAKLEGARQKPQGQEGVGDAPQPGQDSAPSPTPDPPLDMATLQLVASIRRSLAQRALGPLTEWLAIMKAIAHPPGLEETEGEESAPTARIGYVRRTAEHDVGVKRHWLDPTVPMAQVLGKSAHGVLMTSATLRDGKPEPAPAEGTHSTPHPTPLPAPGVTAWQQAERATGACHFKTSALHGAVASPFDYSAQARVFIITDMAPGMEALAQAYQRFFMASQGGGLGLFTAIARLRGVYERIKGPLGAAGIPLHAQHVSAMGNQTLVDVFREDIKSCLLGTDAMRDGVDVPGDALRLVVFERTPWARPDILHRARKKLLPGSPRDYEDRLARMKLRQAFGRLIRRGTDKGVFALLDRRTPSRLLTAFPPTVPIERLPLAEALVKTQQFLNP</sequence>
<keyword evidence="8" id="KW-1185">Reference proteome</keyword>
<name>A0A4Y6UC01_9PROT</name>
<dbReference type="Gene3D" id="3.40.50.300">
    <property type="entry name" value="P-loop containing nucleotide triphosphate hydrolases"/>
    <property type="match status" value="2"/>
</dbReference>
<evidence type="ECO:0000313" key="7">
    <source>
        <dbReference type="EMBL" id="QDH14460.1"/>
    </source>
</evidence>
<accession>A0A4Y6UC01</accession>
<evidence type="ECO:0000259" key="6">
    <source>
        <dbReference type="PROSITE" id="PS51193"/>
    </source>
</evidence>
<dbReference type="GO" id="GO:0003676">
    <property type="term" value="F:nucleic acid binding"/>
    <property type="evidence" value="ECO:0007669"/>
    <property type="project" value="InterPro"/>
</dbReference>
<feature type="region of interest" description="Disordered" evidence="5">
    <location>
        <begin position="775"/>
        <end position="796"/>
    </location>
</feature>
<evidence type="ECO:0000256" key="3">
    <source>
        <dbReference type="ARBA" id="ARBA00022840"/>
    </source>
</evidence>
<dbReference type="PANTHER" id="PTHR11472:SF34">
    <property type="entry name" value="REGULATOR OF TELOMERE ELONGATION HELICASE 1"/>
    <property type="match status" value="1"/>
</dbReference>
<protein>
    <submittedName>
        <fullName evidence="7">ATP-dependent DNA helicase</fullName>
    </submittedName>
</protein>
<evidence type="ECO:0000256" key="4">
    <source>
        <dbReference type="ARBA" id="ARBA00038058"/>
    </source>
</evidence>
<keyword evidence="1" id="KW-0547">Nucleotide-binding</keyword>
<dbReference type="KEGG" id="swf:E3E12_06755"/>
<feature type="domain" description="Helicase ATP-binding" evidence="6">
    <location>
        <begin position="209"/>
        <end position="499"/>
    </location>
</feature>
<dbReference type="OrthoDB" id="9805194at2"/>
<dbReference type="InterPro" id="IPR006555">
    <property type="entry name" value="ATP-dep_Helicase_C"/>
</dbReference>
<organism evidence="7 8">
    <name type="scientific">Formicincola oecophyllae</name>
    <dbReference type="NCBI Taxonomy" id="2558361"/>
    <lineage>
        <taxon>Bacteria</taxon>
        <taxon>Pseudomonadati</taxon>
        <taxon>Pseudomonadota</taxon>
        <taxon>Alphaproteobacteria</taxon>
        <taxon>Acetobacterales</taxon>
        <taxon>Acetobacteraceae</taxon>
        <taxon>Formicincola</taxon>
    </lineage>
</organism>
<dbReference type="PANTHER" id="PTHR11472">
    <property type="entry name" value="DNA REPAIR DEAD HELICASE RAD3/XP-D SUBFAMILY MEMBER"/>
    <property type="match status" value="1"/>
</dbReference>
<comment type="similarity">
    <text evidence="4">Belongs to the helicase family. DinG subfamily.</text>
</comment>
<dbReference type="InterPro" id="IPR027417">
    <property type="entry name" value="P-loop_NTPase"/>
</dbReference>
<evidence type="ECO:0000256" key="2">
    <source>
        <dbReference type="ARBA" id="ARBA00022801"/>
    </source>
</evidence>